<dbReference type="Pfam" id="PF03417">
    <property type="entry name" value="AAT"/>
    <property type="match status" value="1"/>
</dbReference>
<dbReference type="KEGG" id="bhc:JFL75_12925"/>
<accession>A0A7T7XK39</accession>
<evidence type="ECO:0000313" key="3">
    <source>
        <dbReference type="Proteomes" id="UP000595917"/>
    </source>
</evidence>
<dbReference type="NCBIfam" id="NF040521">
    <property type="entry name" value="C45_proenzyme"/>
    <property type="match status" value="1"/>
</dbReference>
<dbReference type="EMBL" id="CP067089">
    <property type="protein sequence ID" value="QQO07841.1"/>
    <property type="molecule type" value="Genomic_DNA"/>
</dbReference>
<dbReference type="Proteomes" id="UP000595917">
    <property type="component" value="Chromosome"/>
</dbReference>
<name>A0A7T7XK39_9SPIR</name>
<gene>
    <name evidence="2" type="ORF">JFL75_12925</name>
</gene>
<evidence type="ECO:0000313" key="2">
    <source>
        <dbReference type="EMBL" id="QQO07841.1"/>
    </source>
</evidence>
<sequence>MITIQARTMELSGTSYEIGFRLGKMAGAIPPLKKLHTGGMAGFGKEQAAEAAALFKRWCPGLEEELTGFADALAVPPEQIFYYGMTYLLPRCSQIGVLPGAAAEGRPLVARNYEFSHEAEDFCLVKTSVTGKHTHMGTSVIFFGRDDGFNEHGLSVTMTSCGFPVGPMPYMRPPKITGLQFWAVIRSVLENCKDVEEGLDHLEGMPIAFNVNLMLVDKAGNLALVETLDGKTAVKRLGPGSPEQLFWTTNHAVLPELRALEPQALVHSLRRYEWIGKELKDAGGITRDRLKEILLSKYPDGLSCRFFEEYFGTTKSMVISPAEGTIDLCWGGRIENGWNTYDIREPLAESVRPIEIDPVKADPAEYQFKPL</sequence>
<dbReference type="PANTHER" id="PTHR34180">
    <property type="entry name" value="PEPTIDASE C45"/>
    <property type="match status" value="1"/>
</dbReference>
<dbReference type="InterPro" id="IPR047794">
    <property type="entry name" value="C45_proenzyme-like"/>
</dbReference>
<dbReference type="GO" id="GO:0016787">
    <property type="term" value="F:hydrolase activity"/>
    <property type="evidence" value="ECO:0007669"/>
    <property type="project" value="UniProtKB-KW"/>
</dbReference>
<keyword evidence="3" id="KW-1185">Reference proteome</keyword>
<reference evidence="2" key="1">
    <citation type="submission" date="2021-01" db="EMBL/GenBank/DDBJ databases">
        <title>Description of Breznakiella homolactica.</title>
        <authorList>
            <person name="Song Y."/>
            <person name="Brune A."/>
        </authorList>
    </citation>
    <scope>NUCLEOTIDE SEQUENCE</scope>
    <source>
        <strain evidence="2">RmG30</strain>
    </source>
</reference>
<dbReference type="AlphaFoldDB" id="A0A7T7XK39"/>
<organism evidence="2 3">
    <name type="scientific">Breznakiella homolactica</name>
    <dbReference type="NCBI Taxonomy" id="2798577"/>
    <lineage>
        <taxon>Bacteria</taxon>
        <taxon>Pseudomonadati</taxon>
        <taxon>Spirochaetota</taxon>
        <taxon>Spirochaetia</taxon>
        <taxon>Spirochaetales</taxon>
        <taxon>Breznakiellaceae</taxon>
        <taxon>Breznakiella</taxon>
    </lineage>
</organism>
<dbReference type="Gene3D" id="3.60.60.10">
    <property type="entry name" value="Penicillin V Acylase, Chain A"/>
    <property type="match status" value="1"/>
</dbReference>
<dbReference type="SUPFAM" id="SSF56235">
    <property type="entry name" value="N-terminal nucleophile aminohydrolases (Ntn hydrolases)"/>
    <property type="match status" value="1"/>
</dbReference>
<dbReference type="InterPro" id="IPR029055">
    <property type="entry name" value="Ntn_hydrolases_N"/>
</dbReference>
<dbReference type="RefSeq" id="WP_215625147.1">
    <property type="nucleotide sequence ID" value="NZ_CP067089.2"/>
</dbReference>
<dbReference type="InterPro" id="IPR005079">
    <property type="entry name" value="Peptidase_C45_hydrolase"/>
</dbReference>
<proteinExistence type="predicted"/>
<evidence type="ECO:0000259" key="1">
    <source>
        <dbReference type="Pfam" id="PF03417"/>
    </source>
</evidence>
<dbReference type="PANTHER" id="PTHR34180:SF1">
    <property type="entry name" value="BETA-ALANYL-DOPAMINE_CARCININE HYDROLASE"/>
    <property type="match status" value="1"/>
</dbReference>
<dbReference type="InterPro" id="IPR047801">
    <property type="entry name" value="Peptidase_C45"/>
</dbReference>
<keyword evidence="2" id="KW-0378">Hydrolase</keyword>
<feature type="domain" description="Peptidase C45 hydrolase" evidence="1">
    <location>
        <begin position="105"/>
        <end position="333"/>
    </location>
</feature>
<protein>
    <submittedName>
        <fullName evidence="2">Linear amide C-N hydrolase</fullName>
    </submittedName>
</protein>